<feature type="domain" description="N-acetyltransferase" evidence="1">
    <location>
        <begin position="25"/>
        <end position="197"/>
    </location>
</feature>
<comment type="caution">
    <text evidence="2">The sequence shown here is derived from an EMBL/GenBank/DDBJ whole genome shotgun (WGS) entry which is preliminary data.</text>
</comment>
<gene>
    <name evidence="2" type="ORF">ACFFP1_04355</name>
</gene>
<evidence type="ECO:0000313" key="2">
    <source>
        <dbReference type="EMBL" id="MFB9818729.1"/>
    </source>
</evidence>
<dbReference type="InterPro" id="IPR000182">
    <property type="entry name" value="GNAT_dom"/>
</dbReference>
<sequence length="373" mass="40453">MTGRLPDFSIHELHLPESLDGPDGEDFRELSSMMDAMVLETWGSLDRASSAQARLAGWRDTPYEASRNFFARVDGSIVGYSSCQVPLKDNVHTAWLHVDVLEGHRRHGIGTALLRTVEGIAKAEGRRVLQAHTEHPIGSAGAGAGAGAGAAATPFDPAAAPGGVPEDGPGVAFCLKNGYSLEQASRFCSLDMDHDAEWARLELAAHSKADAAYEVLVWTNRCPAEYVDHMAGLMGRMSTDTPAGGLEIEAEAWDAARVRQLEDTTLAEGQAALVAAAQHRRTGELVAYTVIYLDPAKPRVAEQDDTLVAKPHRGHGLGMLVKLANLRRLQAEYPAVRRVMTFNAEENEHMLSINVQLGFKPAGYDGEWQKRIK</sequence>
<dbReference type="Gene3D" id="3.40.630.30">
    <property type="match status" value="1"/>
</dbReference>
<proteinExistence type="predicted"/>
<dbReference type="PROSITE" id="PS51186">
    <property type="entry name" value="GNAT"/>
    <property type="match status" value="1"/>
</dbReference>
<reference evidence="2 3" key="1">
    <citation type="submission" date="2024-09" db="EMBL/GenBank/DDBJ databases">
        <authorList>
            <person name="Sun Q."/>
            <person name="Mori K."/>
        </authorList>
    </citation>
    <scope>NUCLEOTIDE SEQUENCE [LARGE SCALE GENOMIC DNA]</scope>
    <source>
        <strain evidence="2 3">JCM 1334</strain>
    </source>
</reference>
<dbReference type="GO" id="GO:0016746">
    <property type="term" value="F:acyltransferase activity"/>
    <property type="evidence" value="ECO:0007669"/>
    <property type="project" value="UniProtKB-KW"/>
</dbReference>
<name>A0ABV5XVE8_ARTRM</name>
<keyword evidence="3" id="KW-1185">Reference proteome</keyword>
<keyword evidence="2" id="KW-0012">Acyltransferase</keyword>
<dbReference type="RefSeq" id="WP_234749041.1">
    <property type="nucleotide sequence ID" value="NZ_BAAAWN010000001.1"/>
</dbReference>
<evidence type="ECO:0000313" key="3">
    <source>
        <dbReference type="Proteomes" id="UP001589702"/>
    </source>
</evidence>
<dbReference type="CDD" id="cd04301">
    <property type="entry name" value="NAT_SF"/>
    <property type="match status" value="1"/>
</dbReference>
<dbReference type="SUPFAM" id="SSF55729">
    <property type="entry name" value="Acyl-CoA N-acyltransferases (Nat)"/>
    <property type="match status" value="2"/>
</dbReference>
<dbReference type="EMBL" id="JBHMBC010000007">
    <property type="protein sequence ID" value="MFB9818729.1"/>
    <property type="molecule type" value="Genomic_DNA"/>
</dbReference>
<dbReference type="EC" id="2.3.-.-" evidence="2"/>
<protein>
    <submittedName>
        <fullName evidence="2">GNAT family N-acetyltransferase</fullName>
        <ecNumber evidence="2">2.3.-.-</ecNumber>
    </submittedName>
</protein>
<organism evidence="2 3">
    <name type="scientific">Arthrobacter ramosus</name>
    <dbReference type="NCBI Taxonomy" id="1672"/>
    <lineage>
        <taxon>Bacteria</taxon>
        <taxon>Bacillati</taxon>
        <taxon>Actinomycetota</taxon>
        <taxon>Actinomycetes</taxon>
        <taxon>Micrococcales</taxon>
        <taxon>Micrococcaceae</taxon>
        <taxon>Arthrobacter</taxon>
    </lineage>
</organism>
<evidence type="ECO:0000259" key="1">
    <source>
        <dbReference type="PROSITE" id="PS51186"/>
    </source>
</evidence>
<dbReference type="Pfam" id="PF00583">
    <property type="entry name" value="Acetyltransf_1"/>
    <property type="match status" value="1"/>
</dbReference>
<keyword evidence="2" id="KW-0808">Transferase</keyword>
<accession>A0ABV5XVE8</accession>
<dbReference type="InterPro" id="IPR016181">
    <property type="entry name" value="Acyl_CoA_acyltransferase"/>
</dbReference>
<dbReference type="Proteomes" id="UP001589702">
    <property type="component" value="Unassembled WGS sequence"/>
</dbReference>